<dbReference type="RefSeq" id="WP_184637424.1">
    <property type="nucleotide sequence ID" value="NZ_BAABKT010000029.1"/>
</dbReference>
<dbReference type="InterPro" id="IPR036890">
    <property type="entry name" value="HATPase_C_sf"/>
</dbReference>
<evidence type="ECO:0000256" key="1">
    <source>
        <dbReference type="ARBA" id="ARBA00022527"/>
    </source>
</evidence>
<comment type="caution">
    <text evidence="3">The sequence shown here is derived from an EMBL/GenBank/DDBJ whole genome shotgun (WGS) entry which is preliminary data.</text>
</comment>
<dbReference type="PANTHER" id="PTHR35526">
    <property type="entry name" value="ANTI-SIGMA-F FACTOR RSBW-RELATED"/>
    <property type="match status" value="1"/>
</dbReference>
<keyword evidence="1" id="KW-0723">Serine/threonine-protein kinase</keyword>
<gene>
    <name evidence="3" type="ORF">HNR25_003925</name>
</gene>
<dbReference type="SUPFAM" id="SSF55874">
    <property type="entry name" value="ATPase domain of HSP90 chaperone/DNA topoisomerase II/histidine kinase"/>
    <property type="match status" value="1"/>
</dbReference>
<evidence type="ECO:0000313" key="3">
    <source>
        <dbReference type="EMBL" id="MBB6000174.1"/>
    </source>
</evidence>
<proteinExistence type="predicted"/>
<accession>A0A841ECP6</accession>
<dbReference type="Pfam" id="PF13581">
    <property type="entry name" value="HATPase_c_2"/>
    <property type="match status" value="1"/>
</dbReference>
<reference evidence="3 4" key="1">
    <citation type="submission" date="2020-08" db="EMBL/GenBank/DDBJ databases">
        <title>Sequencing the genomes of 1000 actinobacteria strains.</title>
        <authorList>
            <person name="Klenk H.-P."/>
        </authorList>
    </citation>
    <scope>NUCLEOTIDE SEQUENCE [LARGE SCALE GENOMIC DNA]</scope>
    <source>
        <strain evidence="3 4">DSM 44593</strain>
    </source>
</reference>
<keyword evidence="4" id="KW-1185">Reference proteome</keyword>
<sequence length="151" mass="15514">MSSTSLNGSAARSLGRPAYFGASSDSASVDFLGIPDSVALVRQWTRQALTGGVLTEGERDDVVLAASELATNAIHHSASGLPGGVFAVRLQMSDVAVRIEVEDQGGPGTPQTRPGHHWSEGGRGLVLVAAVMDAWGPLGHGSCGAWAEVHT</sequence>
<organism evidence="3 4">
    <name type="scientific">Streptomonospora salina</name>
    <dbReference type="NCBI Taxonomy" id="104205"/>
    <lineage>
        <taxon>Bacteria</taxon>
        <taxon>Bacillati</taxon>
        <taxon>Actinomycetota</taxon>
        <taxon>Actinomycetes</taxon>
        <taxon>Streptosporangiales</taxon>
        <taxon>Nocardiopsidaceae</taxon>
        <taxon>Streptomonospora</taxon>
    </lineage>
</organism>
<dbReference type="InterPro" id="IPR050267">
    <property type="entry name" value="Anti-sigma-factor_SerPK"/>
</dbReference>
<keyword evidence="1" id="KW-0418">Kinase</keyword>
<dbReference type="Gene3D" id="3.30.565.10">
    <property type="entry name" value="Histidine kinase-like ATPase, C-terminal domain"/>
    <property type="match status" value="1"/>
</dbReference>
<name>A0A841ECP6_9ACTN</name>
<evidence type="ECO:0000313" key="4">
    <source>
        <dbReference type="Proteomes" id="UP000578077"/>
    </source>
</evidence>
<dbReference type="PANTHER" id="PTHR35526:SF3">
    <property type="entry name" value="ANTI-SIGMA-F FACTOR RSBW"/>
    <property type="match status" value="1"/>
</dbReference>
<keyword evidence="1" id="KW-0808">Transferase</keyword>
<dbReference type="AlphaFoldDB" id="A0A841ECP6"/>
<protein>
    <submittedName>
        <fullName evidence="3">Anti-sigma regulatory factor (Ser/Thr protein kinase)</fullName>
    </submittedName>
</protein>
<feature type="domain" description="Histidine kinase/HSP90-like ATPase" evidence="2">
    <location>
        <begin position="35"/>
        <end position="134"/>
    </location>
</feature>
<dbReference type="Proteomes" id="UP000578077">
    <property type="component" value="Unassembled WGS sequence"/>
</dbReference>
<dbReference type="InterPro" id="IPR003594">
    <property type="entry name" value="HATPase_dom"/>
</dbReference>
<dbReference type="CDD" id="cd16936">
    <property type="entry name" value="HATPase_RsbW-like"/>
    <property type="match status" value="1"/>
</dbReference>
<evidence type="ECO:0000259" key="2">
    <source>
        <dbReference type="Pfam" id="PF13581"/>
    </source>
</evidence>
<dbReference type="EMBL" id="JACHLY010000001">
    <property type="protein sequence ID" value="MBB6000174.1"/>
    <property type="molecule type" value="Genomic_DNA"/>
</dbReference>
<dbReference type="GO" id="GO:0004674">
    <property type="term" value="F:protein serine/threonine kinase activity"/>
    <property type="evidence" value="ECO:0007669"/>
    <property type="project" value="UniProtKB-KW"/>
</dbReference>